<reference evidence="4" key="1">
    <citation type="submission" date="2023-07" db="EMBL/GenBank/DDBJ databases">
        <title>30 novel species of actinomycetes from the DSMZ collection.</title>
        <authorList>
            <person name="Nouioui I."/>
        </authorList>
    </citation>
    <scope>NUCLEOTIDE SEQUENCE [LARGE SCALE GENOMIC DNA]</scope>
    <source>
        <strain evidence="4">DSM 44743</strain>
    </source>
</reference>
<gene>
    <name evidence="3" type="ORF">RM479_00350</name>
</gene>
<feature type="transmembrane region" description="Helical" evidence="2">
    <location>
        <begin position="138"/>
        <end position="158"/>
    </location>
</feature>
<dbReference type="RefSeq" id="WP_311509629.1">
    <property type="nucleotide sequence ID" value="NZ_JAVREP010000001.1"/>
</dbReference>
<keyword evidence="2" id="KW-0812">Transmembrane</keyword>
<organism evidence="3 4">
    <name type="scientific">Nocardiopsis lambiniae</name>
    <dbReference type="NCBI Taxonomy" id="3075539"/>
    <lineage>
        <taxon>Bacteria</taxon>
        <taxon>Bacillati</taxon>
        <taxon>Actinomycetota</taxon>
        <taxon>Actinomycetes</taxon>
        <taxon>Streptosporangiales</taxon>
        <taxon>Nocardiopsidaceae</taxon>
        <taxon>Nocardiopsis</taxon>
    </lineage>
</organism>
<protein>
    <recommendedName>
        <fullName evidence="5">Methyl-accepting chemotaxis protein</fullName>
    </recommendedName>
</protein>
<keyword evidence="2" id="KW-0472">Membrane</keyword>
<comment type="caution">
    <text evidence="3">The sequence shown here is derived from an EMBL/GenBank/DDBJ whole genome shotgun (WGS) entry which is preliminary data.</text>
</comment>
<evidence type="ECO:0000256" key="1">
    <source>
        <dbReference type="SAM" id="MobiDB-lite"/>
    </source>
</evidence>
<dbReference type="EMBL" id="JAVREP010000001">
    <property type="protein sequence ID" value="MDT0326861.1"/>
    <property type="molecule type" value="Genomic_DNA"/>
</dbReference>
<keyword evidence="4" id="KW-1185">Reference proteome</keyword>
<accession>A0ABU2M3H5</accession>
<evidence type="ECO:0000313" key="3">
    <source>
        <dbReference type="EMBL" id="MDT0326861.1"/>
    </source>
</evidence>
<sequence length="433" mass="46850">MKTEIMLGDESALVEELRSLAAEERLSGRAVQLSALAADLESRSRLEIWSEIDLGASFPAAESIGPSGTKGVTHRILDVLPAGLVFLPVLITWAGLAMAAGAHGRSHADPALQGLSFLERWQNGFNGALPGWLAFDQVAYYTLAGILMLIGTVLVQGVRRRRFEAQDTAERTDLARRLTSAMTAARFILGPVRLGHPARIADELGTSVNKLRKVGQIAERAQEDVRAALAETRKEMHAAQETILVLREGSDGVTAAVREGLDVVRDLYTRLGEVSEAIDRVADASDELTRTADEERVRTREELSGLVGDLSGRVHEVIVDGQERLSTAVSDSAATIGRALTEGETGLRASLDEWREVNTIFAHRNESAGDLAGRVAEIVGELPLQVERLKEGIDALREVMEVGLREPGGVEEPEEKDGPDPDTGPNDRELVVR</sequence>
<name>A0ABU2M3H5_9ACTN</name>
<proteinExistence type="predicted"/>
<dbReference type="Proteomes" id="UP001183390">
    <property type="component" value="Unassembled WGS sequence"/>
</dbReference>
<feature type="transmembrane region" description="Helical" evidence="2">
    <location>
        <begin position="79"/>
        <end position="102"/>
    </location>
</feature>
<evidence type="ECO:0000313" key="4">
    <source>
        <dbReference type="Proteomes" id="UP001183390"/>
    </source>
</evidence>
<feature type="region of interest" description="Disordered" evidence="1">
    <location>
        <begin position="404"/>
        <end position="433"/>
    </location>
</feature>
<keyword evidence="2" id="KW-1133">Transmembrane helix</keyword>
<evidence type="ECO:0008006" key="5">
    <source>
        <dbReference type="Google" id="ProtNLM"/>
    </source>
</evidence>
<evidence type="ECO:0000256" key="2">
    <source>
        <dbReference type="SAM" id="Phobius"/>
    </source>
</evidence>